<accession>A0A8R7R3A4</accession>
<dbReference type="Proteomes" id="UP000015106">
    <property type="component" value="Chromosome 7"/>
</dbReference>
<evidence type="ECO:0000313" key="2">
    <source>
        <dbReference type="Proteomes" id="UP000015106"/>
    </source>
</evidence>
<organism evidence="1 2">
    <name type="scientific">Triticum urartu</name>
    <name type="common">Red wild einkorn</name>
    <name type="synonym">Crithodium urartu</name>
    <dbReference type="NCBI Taxonomy" id="4572"/>
    <lineage>
        <taxon>Eukaryota</taxon>
        <taxon>Viridiplantae</taxon>
        <taxon>Streptophyta</taxon>
        <taxon>Embryophyta</taxon>
        <taxon>Tracheophyta</taxon>
        <taxon>Spermatophyta</taxon>
        <taxon>Magnoliopsida</taxon>
        <taxon>Liliopsida</taxon>
        <taxon>Poales</taxon>
        <taxon>Poaceae</taxon>
        <taxon>BOP clade</taxon>
        <taxon>Pooideae</taxon>
        <taxon>Triticodae</taxon>
        <taxon>Triticeae</taxon>
        <taxon>Triticinae</taxon>
        <taxon>Triticum</taxon>
    </lineage>
</organism>
<reference evidence="1" key="3">
    <citation type="submission" date="2022-06" db="UniProtKB">
        <authorList>
            <consortium name="EnsemblPlants"/>
        </authorList>
    </citation>
    <scope>IDENTIFICATION</scope>
</reference>
<dbReference type="Gramene" id="TuG1812G0700003066.01.T01">
    <property type="protein sequence ID" value="TuG1812G0700003066.01.T01.cds362117"/>
    <property type="gene ID" value="TuG1812G0700003066.01"/>
</dbReference>
<protein>
    <submittedName>
        <fullName evidence="1">Uncharacterized protein</fullName>
    </submittedName>
</protein>
<reference evidence="2" key="1">
    <citation type="journal article" date="2013" name="Nature">
        <title>Draft genome of the wheat A-genome progenitor Triticum urartu.</title>
        <authorList>
            <person name="Ling H.Q."/>
            <person name="Zhao S."/>
            <person name="Liu D."/>
            <person name="Wang J."/>
            <person name="Sun H."/>
            <person name="Zhang C."/>
            <person name="Fan H."/>
            <person name="Li D."/>
            <person name="Dong L."/>
            <person name="Tao Y."/>
            <person name="Gao C."/>
            <person name="Wu H."/>
            <person name="Li Y."/>
            <person name="Cui Y."/>
            <person name="Guo X."/>
            <person name="Zheng S."/>
            <person name="Wang B."/>
            <person name="Yu K."/>
            <person name="Liang Q."/>
            <person name="Yang W."/>
            <person name="Lou X."/>
            <person name="Chen J."/>
            <person name="Feng M."/>
            <person name="Jian J."/>
            <person name="Zhang X."/>
            <person name="Luo G."/>
            <person name="Jiang Y."/>
            <person name="Liu J."/>
            <person name="Wang Z."/>
            <person name="Sha Y."/>
            <person name="Zhang B."/>
            <person name="Wu H."/>
            <person name="Tang D."/>
            <person name="Shen Q."/>
            <person name="Xue P."/>
            <person name="Zou S."/>
            <person name="Wang X."/>
            <person name="Liu X."/>
            <person name="Wang F."/>
            <person name="Yang Y."/>
            <person name="An X."/>
            <person name="Dong Z."/>
            <person name="Zhang K."/>
            <person name="Zhang X."/>
            <person name="Luo M.C."/>
            <person name="Dvorak J."/>
            <person name="Tong Y."/>
            <person name="Wang J."/>
            <person name="Yang H."/>
            <person name="Li Z."/>
            <person name="Wang D."/>
            <person name="Zhang A."/>
            <person name="Wang J."/>
        </authorList>
    </citation>
    <scope>NUCLEOTIDE SEQUENCE</scope>
    <source>
        <strain evidence="2">cv. G1812</strain>
    </source>
</reference>
<evidence type="ECO:0000313" key="1">
    <source>
        <dbReference type="EnsemblPlants" id="TuG1812G0700003066.01.T01.cds362117"/>
    </source>
</evidence>
<dbReference type="AlphaFoldDB" id="A0A8R7R3A4"/>
<keyword evidence="2" id="KW-1185">Reference proteome</keyword>
<sequence length="65" mass="7674">MTRKHKKIWPPWCLGVACTSFPKIWSESKQRRRNLSGGCGCPVADVMEETIRRYHYRCCAEEEEQ</sequence>
<proteinExistence type="predicted"/>
<dbReference type="EnsemblPlants" id="TuG1812G0700003066.01.T01">
    <property type="protein sequence ID" value="TuG1812G0700003066.01.T01.cds362117"/>
    <property type="gene ID" value="TuG1812G0700003066.01"/>
</dbReference>
<name>A0A8R7R3A4_TRIUA</name>
<reference evidence="1" key="2">
    <citation type="submission" date="2018-03" db="EMBL/GenBank/DDBJ databases">
        <title>The Triticum urartu genome reveals the dynamic nature of wheat genome evolution.</title>
        <authorList>
            <person name="Ling H."/>
            <person name="Ma B."/>
            <person name="Shi X."/>
            <person name="Liu H."/>
            <person name="Dong L."/>
            <person name="Sun H."/>
            <person name="Cao Y."/>
            <person name="Gao Q."/>
            <person name="Zheng S."/>
            <person name="Li Y."/>
            <person name="Yu Y."/>
            <person name="Du H."/>
            <person name="Qi M."/>
            <person name="Li Y."/>
            <person name="Yu H."/>
            <person name="Cui Y."/>
            <person name="Wang N."/>
            <person name="Chen C."/>
            <person name="Wu H."/>
            <person name="Zhao Y."/>
            <person name="Zhang J."/>
            <person name="Li Y."/>
            <person name="Zhou W."/>
            <person name="Zhang B."/>
            <person name="Hu W."/>
            <person name="Eijk M."/>
            <person name="Tang J."/>
            <person name="Witsenboer H."/>
            <person name="Zhao S."/>
            <person name="Li Z."/>
            <person name="Zhang A."/>
            <person name="Wang D."/>
            <person name="Liang C."/>
        </authorList>
    </citation>
    <scope>NUCLEOTIDE SEQUENCE [LARGE SCALE GENOMIC DNA]</scope>
    <source>
        <strain evidence="1">cv. G1812</strain>
    </source>
</reference>
<dbReference type="PROSITE" id="PS51257">
    <property type="entry name" value="PROKAR_LIPOPROTEIN"/>
    <property type="match status" value="1"/>
</dbReference>